<sequence>MAAAHWRQELFCKSTQRARELIPFLLEQHRICGLNMPNKARGELPGLLERARLLSSALPHADICCHFSISHNYSGSAAAGFAALTNFCRQLAGIQGCSLLLVSGGGRRKQLDSLRALELAAASPDWQELRLPVAVAFNPYFPDAGRQQEERRRLRRKLMAGRGRVAAVYLQAGSDVHRLRKGLHHLRQLLAELEQLNAASQEPGTEAGAPPQQPASRPAKRQRQQQAGSSTAAQSAPLSNHQGPSTGTKIARTQEQRIQVFGSVLVPSRKLLANMKFRPWGGVFLRQAGPSVVHQSHVMSPVLAQISRPQYLSGVQQAEAITRQVLQVYAEYSVTPLVETEVTSEAQAAHVQELL</sequence>
<organism evidence="3">
    <name type="scientific">Chlorella variabilis</name>
    <name type="common">Green alga</name>
    <dbReference type="NCBI Taxonomy" id="554065"/>
    <lineage>
        <taxon>Eukaryota</taxon>
        <taxon>Viridiplantae</taxon>
        <taxon>Chlorophyta</taxon>
        <taxon>core chlorophytes</taxon>
        <taxon>Trebouxiophyceae</taxon>
        <taxon>Chlorellales</taxon>
        <taxon>Chlorellaceae</taxon>
        <taxon>Chlorella clade</taxon>
        <taxon>Chlorella</taxon>
    </lineage>
</organism>
<keyword evidence="3" id="KW-1185">Reference proteome</keyword>
<dbReference type="AlphaFoldDB" id="E1Z7Y4"/>
<gene>
    <name evidence="2" type="ORF">CHLNCDRAFT_57081</name>
</gene>
<dbReference type="EMBL" id="GL433838">
    <property type="protein sequence ID" value="EFN58248.1"/>
    <property type="molecule type" value="Genomic_DNA"/>
</dbReference>
<evidence type="ECO:0000313" key="2">
    <source>
        <dbReference type="EMBL" id="EFN58248.1"/>
    </source>
</evidence>
<dbReference type="KEGG" id="cvr:CHLNCDRAFT_57081"/>
<dbReference type="Proteomes" id="UP000008141">
    <property type="component" value="Unassembled WGS sequence"/>
</dbReference>
<protein>
    <submittedName>
        <fullName evidence="2">Uncharacterized protein</fullName>
    </submittedName>
</protein>
<evidence type="ECO:0000313" key="3">
    <source>
        <dbReference type="Proteomes" id="UP000008141"/>
    </source>
</evidence>
<dbReference type="RefSeq" id="XP_005850350.1">
    <property type="nucleotide sequence ID" value="XM_005850288.1"/>
</dbReference>
<dbReference type="OrthoDB" id="551422at2759"/>
<reference evidence="2 3" key="1">
    <citation type="journal article" date="2010" name="Plant Cell">
        <title>The Chlorella variabilis NC64A genome reveals adaptation to photosymbiosis, coevolution with viruses, and cryptic sex.</title>
        <authorList>
            <person name="Blanc G."/>
            <person name="Duncan G."/>
            <person name="Agarkova I."/>
            <person name="Borodovsky M."/>
            <person name="Gurnon J."/>
            <person name="Kuo A."/>
            <person name="Lindquist E."/>
            <person name="Lucas S."/>
            <person name="Pangilinan J."/>
            <person name="Polle J."/>
            <person name="Salamov A."/>
            <person name="Terry A."/>
            <person name="Yamada T."/>
            <person name="Dunigan D.D."/>
            <person name="Grigoriev I.V."/>
            <person name="Claverie J.M."/>
            <person name="Van Etten J.L."/>
        </authorList>
    </citation>
    <scope>NUCLEOTIDE SEQUENCE [LARGE SCALE GENOMIC DNA]</scope>
    <source>
        <strain evidence="2 3">NC64A</strain>
    </source>
</reference>
<proteinExistence type="predicted"/>
<dbReference type="GeneID" id="17357399"/>
<accession>E1Z7Y4</accession>
<name>E1Z7Y4_CHLVA</name>
<feature type="compositionally biased region" description="Polar residues" evidence="1">
    <location>
        <begin position="237"/>
        <end position="249"/>
    </location>
</feature>
<feature type="region of interest" description="Disordered" evidence="1">
    <location>
        <begin position="200"/>
        <end position="249"/>
    </location>
</feature>
<feature type="compositionally biased region" description="Low complexity" evidence="1">
    <location>
        <begin position="224"/>
        <end position="236"/>
    </location>
</feature>
<dbReference type="InParanoid" id="E1Z7Y4"/>
<evidence type="ECO:0000256" key="1">
    <source>
        <dbReference type="SAM" id="MobiDB-lite"/>
    </source>
</evidence>